<feature type="transmembrane region" description="Helical" evidence="12">
    <location>
        <begin position="46"/>
        <end position="66"/>
    </location>
</feature>
<comment type="subcellular location">
    <subcellularLocation>
        <location evidence="1">Membrane</location>
        <topology evidence="1">Multi-pass membrane protein</topology>
    </subcellularLocation>
</comment>
<dbReference type="GO" id="GO:0015079">
    <property type="term" value="F:potassium ion transmembrane transporter activity"/>
    <property type="evidence" value="ECO:0007669"/>
    <property type="project" value="InterPro"/>
</dbReference>
<evidence type="ECO:0000256" key="4">
    <source>
        <dbReference type="ARBA" id="ARBA00022475"/>
    </source>
</evidence>
<dbReference type="Proteomes" id="UP000275777">
    <property type="component" value="Chromosome"/>
</dbReference>
<evidence type="ECO:0000256" key="3">
    <source>
        <dbReference type="ARBA" id="ARBA00022448"/>
    </source>
</evidence>
<accession>A0A447TF93</accession>
<dbReference type="AlphaFoldDB" id="A0A447TF93"/>
<dbReference type="GO" id="GO:0015293">
    <property type="term" value="F:symporter activity"/>
    <property type="evidence" value="ECO:0007669"/>
    <property type="project" value="UniProtKB-KW"/>
</dbReference>
<organism evidence="15 16">
    <name type="scientific">Chromobacterium violaceum</name>
    <dbReference type="NCBI Taxonomy" id="536"/>
    <lineage>
        <taxon>Bacteria</taxon>
        <taxon>Pseudomonadati</taxon>
        <taxon>Pseudomonadota</taxon>
        <taxon>Betaproteobacteria</taxon>
        <taxon>Neisseriales</taxon>
        <taxon>Chromobacteriaceae</taxon>
        <taxon>Chromobacterium</taxon>
    </lineage>
</organism>
<feature type="transmembrane region" description="Helical" evidence="12">
    <location>
        <begin position="17"/>
        <end position="39"/>
    </location>
</feature>
<evidence type="ECO:0000256" key="6">
    <source>
        <dbReference type="ARBA" id="ARBA00022692"/>
    </source>
</evidence>
<evidence type="ECO:0000256" key="7">
    <source>
        <dbReference type="ARBA" id="ARBA00022847"/>
    </source>
</evidence>
<dbReference type="Pfam" id="PF22776">
    <property type="entry name" value="K_trans_C"/>
    <property type="match status" value="1"/>
</dbReference>
<keyword evidence="8" id="KW-0630">Potassium</keyword>
<evidence type="ECO:0000256" key="2">
    <source>
        <dbReference type="ARBA" id="ARBA00007019"/>
    </source>
</evidence>
<name>A0A447TF93_CHRVL</name>
<dbReference type="EMBL" id="LR134182">
    <property type="protein sequence ID" value="VEB43497.1"/>
    <property type="molecule type" value="Genomic_DNA"/>
</dbReference>
<dbReference type="InterPro" id="IPR003855">
    <property type="entry name" value="K+_transporter"/>
</dbReference>
<dbReference type="InterPro" id="IPR053951">
    <property type="entry name" value="K_trans_N"/>
</dbReference>
<protein>
    <submittedName>
        <fullName evidence="15">Potassium transport protein Kup</fullName>
    </submittedName>
</protein>
<feature type="domain" description="K+ potassium transporter integral membrane" evidence="13">
    <location>
        <begin position="1"/>
        <end position="117"/>
    </location>
</feature>
<evidence type="ECO:0000313" key="16">
    <source>
        <dbReference type="Proteomes" id="UP000275777"/>
    </source>
</evidence>
<keyword evidence="6 12" id="KW-0812">Transmembrane</keyword>
<reference evidence="15 16" key="1">
    <citation type="submission" date="2018-12" db="EMBL/GenBank/DDBJ databases">
        <authorList>
            <consortium name="Pathogen Informatics"/>
        </authorList>
    </citation>
    <scope>NUCLEOTIDE SEQUENCE [LARGE SCALE GENOMIC DNA]</scope>
    <source>
        <strain evidence="15 16">NCTC9695</strain>
    </source>
</reference>
<dbReference type="PANTHER" id="PTHR30540:SF79">
    <property type="entry name" value="LOW AFFINITY POTASSIUM TRANSPORT SYSTEM PROTEIN KUP"/>
    <property type="match status" value="1"/>
</dbReference>
<dbReference type="InterPro" id="IPR053952">
    <property type="entry name" value="K_trans_C"/>
</dbReference>
<evidence type="ECO:0000256" key="1">
    <source>
        <dbReference type="ARBA" id="ARBA00004141"/>
    </source>
</evidence>
<dbReference type="PANTHER" id="PTHR30540">
    <property type="entry name" value="OSMOTIC STRESS POTASSIUM TRANSPORTER"/>
    <property type="match status" value="1"/>
</dbReference>
<gene>
    <name evidence="15" type="ORF">NCTC9695_03956</name>
</gene>
<feature type="domain" description="K+ potassium transporter C-terminal" evidence="14">
    <location>
        <begin position="128"/>
        <end position="183"/>
    </location>
</feature>
<evidence type="ECO:0000256" key="8">
    <source>
        <dbReference type="ARBA" id="ARBA00022958"/>
    </source>
</evidence>
<keyword evidence="9 12" id="KW-1133">Transmembrane helix</keyword>
<dbReference type="Pfam" id="PF02705">
    <property type="entry name" value="K_trans"/>
    <property type="match status" value="1"/>
</dbReference>
<keyword evidence="5" id="KW-0633">Potassium transport</keyword>
<evidence type="ECO:0000256" key="10">
    <source>
        <dbReference type="ARBA" id="ARBA00023065"/>
    </source>
</evidence>
<evidence type="ECO:0000313" key="15">
    <source>
        <dbReference type="EMBL" id="VEB43497.1"/>
    </source>
</evidence>
<evidence type="ECO:0000256" key="12">
    <source>
        <dbReference type="SAM" id="Phobius"/>
    </source>
</evidence>
<sequence>MLATIAVVLGFRESGKLAAAFGLAVSTTMAITTVLFAVLARRRWHWPWWAVALVAGGLFAIDLAFWLANALKFLDGGWLPLLLGLAVFCVMGCWFGGRRLQMRESRGRQLPLEALLSSLGMNPVARIPGVGVFLSERADGTPLVLLHHLKHNQALHETAILLTLQMLDVPRAAGERVSAQWLGKAWPG</sequence>
<evidence type="ECO:0000256" key="9">
    <source>
        <dbReference type="ARBA" id="ARBA00022989"/>
    </source>
</evidence>
<keyword evidence="11 12" id="KW-0472">Membrane</keyword>
<evidence type="ECO:0000259" key="14">
    <source>
        <dbReference type="Pfam" id="PF22776"/>
    </source>
</evidence>
<proteinExistence type="inferred from homology"/>
<evidence type="ECO:0000256" key="11">
    <source>
        <dbReference type="ARBA" id="ARBA00023136"/>
    </source>
</evidence>
<evidence type="ECO:0000256" key="5">
    <source>
        <dbReference type="ARBA" id="ARBA00022538"/>
    </source>
</evidence>
<keyword evidence="7" id="KW-0769">Symport</keyword>
<keyword evidence="10" id="KW-0406">Ion transport</keyword>
<keyword evidence="3" id="KW-0813">Transport</keyword>
<evidence type="ECO:0000259" key="13">
    <source>
        <dbReference type="Pfam" id="PF02705"/>
    </source>
</evidence>
<feature type="transmembrane region" description="Helical" evidence="12">
    <location>
        <begin position="78"/>
        <end position="97"/>
    </location>
</feature>
<keyword evidence="4" id="KW-1003">Cell membrane</keyword>
<dbReference type="GO" id="GO:0016020">
    <property type="term" value="C:membrane"/>
    <property type="evidence" value="ECO:0007669"/>
    <property type="project" value="UniProtKB-SubCell"/>
</dbReference>
<comment type="similarity">
    <text evidence="2">Belongs to the HAK/KUP transporter (TC 2.A.72) family.</text>
</comment>